<comment type="similarity">
    <text evidence="1 2">Belongs to the DTD family.</text>
</comment>
<dbReference type="InterPro" id="IPR003732">
    <property type="entry name" value="Daa-tRNA_deacyls_DTD"/>
</dbReference>
<dbReference type="Proteomes" id="UP000053937">
    <property type="component" value="Unassembled WGS sequence"/>
</dbReference>
<comment type="function">
    <text evidence="2">An aminoacyl-tRNA editing enzyme that deacylates mischarged D-aminoacyl-tRNAs. Also deacylates mischarged glycyl-tRNA(Ala), protecting cells against glycine mischarging by AlaRS. Acts via tRNA-based rather than protein-based catalysis; rejects L-amino acids rather than detecting D-amino acids in the active site. By recycling D-aminoacyl-tRNA to D-amino acids and free tRNA molecules, this enzyme counteracts the toxicity associated with the formation of D-aminoacyl-tRNA entities in vivo and helps enforce protein L-homochirality.</text>
</comment>
<dbReference type="Pfam" id="PF02580">
    <property type="entry name" value="Tyr_Deacylase"/>
    <property type="match status" value="1"/>
</dbReference>
<dbReference type="GO" id="GO:0051500">
    <property type="term" value="F:D-tyrosyl-tRNA(Tyr) deacylase activity"/>
    <property type="evidence" value="ECO:0007669"/>
    <property type="project" value="TreeGrafter"/>
</dbReference>
<dbReference type="FunFam" id="3.50.80.10:FF:000001">
    <property type="entry name" value="D-aminoacyl-tRNA deacylase"/>
    <property type="match status" value="1"/>
</dbReference>
<protein>
    <recommendedName>
        <fullName evidence="2">D-aminoacyl-tRNA deacylase</fullName>
        <shortName evidence="2">DTD</shortName>
        <ecNumber evidence="2">3.1.1.96</ecNumber>
    </recommendedName>
    <alternativeName>
        <fullName evidence="2">Gly-tRNA(Ala) deacylase</fullName>
        <ecNumber evidence="2">3.1.1.-</ecNumber>
    </alternativeName>
</protein>
<dbReference type="GO" id="GO:0000049">
    <property type="term" value="F:tRNA binding"/>
    <property type="evidence" value="ECO:0007669"/>
    <property type="project" value="UniProtKB-UniRule"/>
</dbReference>
<dbReference type="GO" id="GO:0005737">
    <property type="term" value="C:cytoplasm"/>
    <property type="evidence" value="ECO:0007669"/>
    <property type="project" value="UniProtKB-SubCell"/>
</dbReference>
<dbReference type="GO" id="GO:0043908">
    <property type="term" value="F:Ser(Gly)-tRNA(Ala) hydrolase activity"/>
    <property type="evidence" value="ECO:0007669"/>
    <property type="project" value="UniProtKB-UniRule"/>
</dbReference>
<dbReference type="GO" id="GO:0106026">
    <property type="term" value="F:Gly-tRNA(Ala) deacylase activity"/>
    <property type="evidence" value="ECO:0007669"/>
    <property type="project" value="UniProtKB-UniRule"/>
</dbReference>
<proteinExistence type="inferred from homology"/>
<sequence>MRAVVQRVVSASVAAGSNRFSEIGRGLLVLLGVARGDTGTEAEWMSRKIVQLRIFDDATGRMNLSVRDTGGDILLVSQFTLYGDASRGNRPGFSGSADFEKARPLYEKAVRSIEQQLGKPVMTGWYGEAMQVALVNDGPVTLILDTPQRL</sequence>
<dbReference type="EMBL" id="LMBR01000229">
    <property type="protein sequence ID" value="KUL20436.1"/>
    <property type="molecule type" value="Genomic_DNA"/>
</dbReference>
<comment type="domain">
    <text evidence="2">A Gly-cisPro motif from one monomer fits into the active site of the other monomer to allow specific chiral rejection of L-amino acids.</text>
</comment>
<dbReference type="InterPro" id="IPR023509">
    <property type="entry name" value="DTD-like_sf"/>
</dbReference>
<comment type="catalytic activity">
    <reaction evidence="2">
        <text>glycyl-tRNA(Ala) + H2O = tRNA(Ala) + glycine + H(+)</text>
        <dbReference type="Rhea" id="RHEA:53744"/>
        <dbReference type="Rhea" id="RHEA-COMP:9657"/>
        <dbReference type="Rhea" id="RHEA-COMP:13640"/>
        <dbReference type="ChEBI" id="CHEBI:15377"/>
        <dbReference type="ChEBI" id="CHEBI:15378"/>
        <dbReference type="ChEBI" id="CHEBI:57305"/>
        <dbReference type="ChEBI" id="CHEBI:78442"/>
        <dbReference type="ChEBI" id="CHEBI:78522"/>
    </reaction>
</comment>
<comment type="subunit">
    <text evidence="2">Homodimer.</text>
</comment>
<keyword evidence="2" id="KW-0378">Hydrolase</keyword>
<dbReference type="PANTHER" id="PTHR10472:SF5">
    <property type="entry name" value="D-AMINOACYL-TRNA DEACYLASE 1"/>
    <property type="match status" value="1"/>
</dbReference>
<organism evidence="3 4">
    <name type="scientific">Chlorobium limicola</name>
    <dbReference type="NCBI Taxonomy" id="1092"/>
    <lineage>
        <taxon>Bacteria</taxon>
        <taxon>Pseudomonadati</taxon>
        <taxon>Chlorobiota</taxon>
        <taxon>Chlorobiia</taxon>
        <taxon>Chlorobiales</taxon>
        <taxon>Chlorobiaceae</taxon>
        <taxon>Chlorobium/Pelodictyon group</taxon>
        <taxon>Chlorobium</taxon>
    </lineage>
</organism>
<keyword evidence="2" id="KW-0694">RNA-binding</keyword>
<accession>A0A101J5F0</accession>
<dbReference type="PANTHER" id="PTHR10472">
    <property type="entry name" value="D-TYROSYL-TRNA TYR DEACYLASE"/>
    <property type="match status" value="1"/>
</dbReference>
<feature type="short sequence motif" description="Gly-cisPro motif, important for rejection of L-amino acids" evidence="2">
    <location>
        <begin position="138"/>
        <end position="139"/>
    </location>
</feature>
<gene>
    <name evidence="2" type="primary">dtd</name>
    <name evidence="3" type="ORF">ASB62_08980</name>
</gene>
<dbReference type="EC" id="3.1.1.-" evidence="2"/>
<name>A0A101J5F0_CHLLI</name>
<comment type="catalytic activity">
    <reaction evidence="2">
        <text>a D-aminoacyl-tRNA + H2O = a tRNA + a D-alpha-amino acid + H(+)</text>
        <dbReference type="Rhea" id="RHEA:13953"/>
        <dbReference type="Rhea" id="RHEA-COMP:10123"/>
        <dbReference type="Rhea" id="RHEA-COMP:10124"/>
        <dbReference type="ChEBI" id="CHEBI:15377"/>
        <dbReference type="ChEBI" id="CHEBI:15378"/>
        <dbReference type="ChEBI" id="CHEBI:59871"/>
        <dbReference type="ChEBI" id="CHEBI:78442"/>
        <dbReference type="ChEBI" id="CHEBI:79333"/>
        <dbReference type="EC" id="3.1.1.96"/>
    </reaction>
</comment>
<dbReference type="RefSeq" id="WP_059139553.1">
    <property type="nucleotide sequence ID" value="NZ_LMBR01000229.1"/>
</dbReference>
<keyword evidence="2" id="KW-0820">tRNA-binding</keyword>
<evidence type="ECO:0000313" key="3">
    <source>
        <dbReference type="EMBL" id="KUL20436.1"/>
    </source>
</evidence>
<dbReference type="HAMAP" id="MF_00518">
    <property type="entry name" value="Deacylase_Dtd"/>
    <property type="match status" value="1"/>
</dbReference>
<evidence type="ECO:0000313" key="4">
    <source>
        <dbReference type="Proteomes" id="UP000053937"/>
    </source>
</evidence>
<dbReference type="SUPFAM" id="SSF69500">
    <property type="entry name" value="DTD-like"/>
    <property type="match status" value="1"/>
</dbReference>
<comment type="subcellular location">
    <subcellularLocation>
        <location evidence="2">Cytoplasm</location>
    </subcellularLocation>
</comment>
<keyword evidence="4" id="KW-1185">Reference proteome</keyword>
<keyword evidence="2" id="KW-0963">Cytoplasm</keyword>
<dbReference type="AlphaFoldDB" id="A0A101J5F0"/>
<dbReference type="EC" id="3.1.1.96" evidence="2"/>
<dbReference type="GO" id="GO:0019478">
    <property type="term" value="P:D-amino acid catabolic process"/>
    <property type="evidence" value="ECO:0007669"/>
    <property type="project" value="UniProtKB-UniRule"/>
</dbReference>
<dbReference type="Gene3D" id="3.50.80.10">
    <property type="entry name" value="D-tyrosyl-tRNA(Tyr) deacylase"/>
    <property type="match status" value="1"/>
</dbReference>
<dbReference type="OrthoDB" id="9801395at2"/>
<comment type="caution">
    <text evidence="3">The sequence shown here is derived from an EMBL/GenBank/DDBJ whole genome shotgun (WGS) entry which is preliminary data.</text>
</comment>
<evidence type="ECO:0000256" key="2">
    <source>
        <dbReference type="HAMAP-Rule" id="MF_00518"/>
    </source>
</evidence>
<dbReference type="NCBIfam" id="TIGR00256">
    <property type="entry name" value="D-aminoacyl-tRNA deacylase"/>
    <property type="match status" value="1"/>
</dbReference>
<reference evidence="3 4" key="1">
    <citation type="submission" date="2015-10" db="EMBL/GenBank/DDBJ databases">
        <title>Draft Genome Sequence of Chlorobium limicola strain Frasassi Growing under Artificial Lighting in the Frasassi Cave System.</title>
        <authorList>
            <person name="Mansor M."/>
            <person name="Macalady J."/>
        </authorList>
    </citation>
    <scope>NUCLEOTIDE SEQUENCE [LARGE SCALE GENOMIC DNA]</scope>
    <source>
        <strain evidence="3 4">Frasassi</strain>
    </source>
</reference>
<evidence type="ECO:0000256" key="1">
    <source>
        <dbReference type="ARBA" id="ARBA00009673"/>
    </source>
</evidence>